<evidence type="ECO:0000313" key="10">
    <source>
        <dbReference type="Proteomes" id="UP000234329"/>
    </source>
</evidence>
<dbReference type="Pfam" id="PF01281">
    <property type="entry name" value="Ribosomal_L9_N"/>
    <property type="match status" value="1"/>
</dbReference>
<evidence type="ECO:0000256" key="3">
    <source>
        <dbReference type="ARBA" id="ARBA00022884"/>
    </source>
</evidence>
<dbReference type="InterPro" id="IPR000244">
    <property type="entry name" value="Ribosomal_bL9"/>
</dbReference>
<evidence type="ECO:0000256" key="1">
    <source>
        <dbReference type="ARBA" id="ARBA00010605"/>
    </source>
</evidence>
<comment type="similarity">
    <text evidence="1 7">Belongs to the bacterial ribosomal protein bL9 family.</text>
</comment>
<dbReference type="GO" id="GO:0003735">
    <property type="term" value="F:structural constituent of ribosome"/>
    <property type="evidence" value="ECO:0007669"/>
    <property type="project" value="InterPro"/>
</dbReference>
<dbReference type="Proteomes" id="UP000234329">
    <property type="component" value="Unassembled WGS sequence"/>
</dbReference>
<dbReference type="SUPFAM" id="SSF55653">
    <property type="entry name" value="Ribosomal protein L9 C-domain"/>
    <property type="match status" value="1"/>
</dbReference>
<keyword evidence="4 7" id="KW-0689">Ribosomal protein</keyword>
<keyword evidence="10" id="KW-1185">Reference proteome</keyword>
<dbReference type="PROSITE" id="PS00651">
    <property type="entry name" value="RIBOSOMAL_L9"/>
    <property type="match status" value="1"/>
</dbReference>
<dbReference type="Gene3D" id="3.40.5.10">
    <property type="entry name" value="Ribosomal protein L9, N-terminal domain"/>
    <property type="match status" value="1"/>
</dbReference>
<dbReference type="Gene3D" id="3.10.430.100">
    <property type="entry name" value="Ribosomal protein L9, C-terminal domain"/>
    <property type="match status" value="1"/>
</dbReference>
<dbReference type="GO" id="GO:0019843">
    <property type="term" value="F:rRNA binding"/>
    <property type="evidence" value="ECO:0007669"/>
    <property type="project" value="UniProtKB-UniRule"/>
</dbReference>
<dbReference type="HAMAP" id="MF_00503">
    <property type="entry name" value="Ribosomal_bL9"/>
    <property type="match status" value="1"/>
</dbReference>
<evidence type="ECO:0000256" key="5">
    <source>
        <dbReference type="ARBA" id="ARBA00023274"/>
    </source>
</evidence>
<accession>A0A2I1DLS9</accession>
<proteinExistence type="inferred from homology"/>
<dbReference type="Pfam" id="PF03948">
    <property type="entry name" value="Ribosomal_L9_C"/>
    <property type="match status" value="1"/>
</dbReference>
<dbReference type="NCBIfam" id="TIGR00158">
    <property type="entry name" value="L9"/>
    <property type="match status" value="1"/>
</dbReference>
<dbReference type="FunCoup" id="A0A2I1DLS9">
    <property type="interactions" value="697"/>
</dbReference>
<comment type="function">
    <text evidence="7">Binds to the 23S rRNA.</text>
</comment>
<reference evidence="9 10" key="1">
    <citation type="submission" date="2017-03" db="EMBL/GenBank/DDBJ databases">
        <title>Draft genime sequence of the acidophilic sulfur-oxidizing bacterium Acidithiobacillus sp. SH, isolated from seawater.</title>
        <authorList>
            <person name="Sharmin S."/>
            <person name="Tokuhisa M."/>
            <person name="Kanao T."/>
            <person name="Kamimura K."/>
        </authorList>
    </citation>
    <scope>NUCLEOTIDE SEQUENCE [LARGE SCALE GENOMIC DNA]</scope>
    <source>
        <strain evidence="9 10">SH</strain>
    </source>
</reference>
<dbReference type="GO" id="GO:1990904">
    <property type="term" value="C:ribonucleoprotein complex"/>
    <property type="evidence" value="ECO:0007669"/>
    <property type="project" value="UniProtKB-KW"/>
</dbReference>
<keyword evidence="3 7" id="KW-0694">RNA-binding</keyword>
<dbReference type="PANTHER" id="PTHR21368">
    <property type="entry name" value="50S RIBOSOMAL PROTEIN L9"/>
    <property type="match status" value="1"/>
</dbReference>
<evidence type="ECO:0000256" key="6">
    <source>
        <dbReference type="ARBA" id="ARBA00035292"/>
    </source>
</evidence>
<dbReference type="InParanoid" id="A0A2I1DLS9"/>
<feature type="domain" description="Ribosomal protein L9" evidence="8">
    <location>
        <begin position="13"/>
        <end position="40"/>
    </location>
</feature>
<evidence type="ECO:0000313" key="9">
    <source>
        <dbReference type="EMBL" id="PKY10827.1"/>
    </source>
</evidence>
<dbReference type="InterPro" id="IPR020069">
    <property type="entry name" value="Ribosomal_bL9_C"/>
</dbReference>
<dbReference type="RefSeq" id="WP_101537759.1">
    <property type="nucleotide sequence ID" value="NZ_MXAV01000033.1"/>
</dbReference>
<name>A0A2I1DLS9_9PROT</name>
<dbReference type="InterPro" id="IPR036791">
    <property type="entry name" value="Ribosomal_bL9_C_sf"/>
</dbReference>
<dbReference type="AlphaFoldDB" id="A0A2I1DLS9"/>
<dbReference type="InterPro" id="IPR009027">
    <property type="entry name" value="Ribosomal_bL9/RNase_H1_N"/>
</dbReference>
<evidence type="ECO:0000256" key="4">
    <source>
        <dbReference type="ARBA" id="ARBA00022980"/>
    </source>
</evidence>
<dbReference type="GO" id="GO:0005840">
    <property type="term" value="C:ribosome"/>
    <property type="evidence" value="ECO:0007669"/>
    <property type="project" value="UniProtKB-KW"/>
</dbReference>
<dbReference type="SUPFAM" id="SSF55658">
    <property type="entry name" value="L9 N-domain-like"/>
    <property type="match status" value="1"/>
</dbReference>
<sequence>MKVILLERINKLGRLGDVVEVKPGYGRNFLVPQGKAVIANQRNLEEFAERKAALEQVEMERLQAAQQRAAALADAVVKIALQAGEDGRLFGSVGLHDISAALQAQGHTVAHTEIRLVDGPIKRIGEFPARVHLHPEVELDVMVFVERA</sequence>
<evidence type="ECO:0000259" key="8">
    <source>
        <dbReference type="PROSITE" id="PS00651"/>
    </source>
</evidence>
<dbReference type="OrthoDB" id="5294080at2"/>
<protein>
    <recommendedName>
        <fullName evidence="6 7">Large ribosomal subunit protein bL9</fullName>
    </recommendedName>
</protein>
<gene>
    <name evidence="7" type="primary">rplI</name>
    <name evidence="9" type="ORF">B1757_07675</name>
</gene>
<organism evidence="9 10">
    <name type="scientific">Acidithiobacillus marinus</name>
    <dbReference type="NCBI Taxonomy" id="187490"/>
    <lineage>
        <taxon>Bacteria</taxon>
        <taxon>Pseudomonadati</taxon>
        <taxon>Pseudomonadota</taxon>
        <taxon>Acidithiobacillia</taxon>
        <taxon>Acidithiobacillales</taxon>
        <taxon>Acidithiobacillaceae</taxon>
        <taxon>Acidithiobacillus</taxon>
    </lineage>
</organism>
<dbReference type="InterPro" id="IPR020594">
    <property type="entry name" value="Ribosomal_bL9_bac/chp"/>
</dbReference>
<keyword evidence="2 7" id="KW-0699">rRNA-binding</keyword>
<dbReference type="InterPro" id="IPR036935">
    <property type="entry name" value="Ribosomal_bL9_N_sf"/>
</dbReference>
<comment type="caution">
    <text evidence="9">The sequence shown here is derived from an EMBL/GenBank/DDBJ whole genome shotgun (WGS) entry which is preliminary data.</text>
</comment>
<dbReference type="EMBL" id="MXAV01000033">
    <property type="protein sequence ID" value="PKY10827.1"/>
    <property type="molecule type" value="Genomic_DNA"/>
</dbReference>
<evidence type="ECO:0000256" key="2">
    <source>
        <dbReference type="ARBA" id="ARBA00022730"/>
    </source>
</evidence>
<dbReference type="InterPro" id="IPR020070">
    <property type="entry name" value="Ribosomal_bL9_N"/>
</dbReference>
<dbReference type="GO" id="GO:0006412">
    <property type="term" value="P:translation"/>
    <property type="evidence" value="ECO:0007669"/>
    <property type="project" value="UniProtKB-UniRule"/>
</dbReference>
<keyword evidence="5 7" id="KW-0687">Ribonucleoprotein</keyword>
<evidence type="ECO:0000256" key="7">
    <source>
        <dbReference type="HAMAP-Rule" id="MF_00503"/>
    </source>
</evidence>